<dbReference type="InterPro" id="IPR042485">
    <property type="entry name" value="T7SS_EccB_R3"/>
</dbReference>
<evidence type="ECO:0000256" key="3">
    <source>
        <dbReference type="ARBA" id="ARBA00022448"/>
    </source>
</evidence>
<comment type="caution">
    <text evidence="14">The sequence shown here is derived from an EMBL/GenBank/DDBJ whole genome shotgun (WGS) entry which is preliminary data.</text>
</comment>
<dbReference type="PANTHER" id="PTHR40765:SF2">
    <property type="entry name" value="ESX-2 SECRETION SYSTEM ATPASE ECCB2"/>
    <property type="match status" value="1"/>
</dbReference>
<gene>
    <name evidence="14" type="ORF">A9X01_22225</name>
</gene>
<keyword evidence="6 13" id="KW-0812">Transmembrane</keyword>
<keyword evidence="7" id="KW-0547">Nucleotide-binding</keyword>
<keyword evidence="9" id="KW-0067">ATP-binding</keyword>
<evidence type="ECO:0000256" key="5">
    <source>
        <dbReference type="ARBA" id="ARBA00022519"/>
    </source>
</evidence>
<evidence type="ECO:0000256" key="9">
    <source>
        <dbReference type="ARBA" id="ARBA00022840"/>
    </source>
</evidence>
<keyword evidence="8" id="KW-0378">Hydrolase</keyword>
<dbReference type="Pfam" id="PF05108">
    <property type="entry name" value="T7SS_ESX1_EccB"/>
    <property type="match status" value="1"/>
</dbReference>
<evidence type="ECO:0000256" key="6">
    <source>
        <dbReference type="ARBA" id="ARBA00022692"/>
    </source>
</evidence>
<dbReference type="eggNOG" id="COG3266">
    <property type="taxonomic scope" value="Bacteria"/>
</dbReference>
<feature type="region of interest" description="Disordered" evidence="12">
    <location>
        <begin position="460"/>
        <end position="481"/>
    </location>
</feature>
<dbReference type="GO" id="GO:0005524">
    <property type="term" value="F:ATP binding"/>
    <property type="evidence" value="ECO:0007669"/>
    <property type="project" value="UniProtKB-KW"/>
</dbReference>
<evidence type="ECO:0000313" key="15">
    <source>
        <dbReference type="Proteomes" id="UP000093795"/>
    </source>
</evidence>
<evidence type="ECO:0000256" key="4">
    <source>
        <dbReference type="ARBA" id="ARBA00022475"/>
    </source>
</evidence>
<dbReference type="GO" id="GO:0016787">
    <property type="term" value="F:hydrolase activity"/>
    <property type="evidence" value="ECO:0007669"/>
    <property type="project" value="UniProtKB-KW"/>
</dbReference>
<dbReference type="PANTHER" id="PTHR40765">
    <property type="entry name" value="ESX-2 SECRETION SYSTEM ATPASE ECCB2"/>
    <property type="match status" value="1"/>
</dbReference>
<accession>A0A1A3C7X3</accession>
<evidence type="ECO:0000256" key="7">
    <source>
        <dbReference type="ARBA" id="ARBA00022741"/>
    </source>
</evidence>
<dbReference type="NCBIfam" id="TIGR03919">
    <property type="entry name" value="T7SS_EccB"/>
    <property type="match status" value="1"/>
</dbReference>
<protein>
    <submittedName>
        <fullName evidence="14">Type VII secretion protein EccB</fullName>
    </submittedName>
</protein>
<proteinExistence type="inferred from homology"/>
<comment type="similarity">
    <text evidence="2">Belongs to the EccB family.</text>
</comment>
<keyword evidence="4" id="KW-1003">Cell membrane</keyword>
<organism evidence="14 15">
    <name type="scientific">Mycobacterium asiaticum</name>
    <dbReference type="NCBI Taxonomy" id="1790"/>
    <lineage>
        <taxon>Bacteria</taxon>
        <taxon>Bacillati</taxon>
        <taxon>Actinomycetota</taxon>
        <taxon>Actinomycetes</taxon>
        <taxon>Mycobacteriales</taxon>
        <taxon>Mycobacteriaceae</taxon>
        <taxon>Mycobacterium</taxon>
    </lineage>
</organism>
<evidence type="ECO:0000256" key="10">
    <source>
        <dbReference type="ARBA" id="ARBA00022989"/>
    </source>
</evidence>
<evidence type="ECO:0000256" key="12">
    <source>
        <dbReference type="SAM" id="MobiDB-lite"/>
    </source>
</evidence>
<evidence type="ECO:0000256" key="8">
    <source>
        <dbReference type="ARBA" id="ARBA00022801"/>
    </source>
</evidence>
<dbReference type="RefSeq" id="WP_065121481.1">
    <property type="nucleotide sequence ID" value="NZ_LZKQ01000167.1"/>
</dbReference>
<dbReference type="AlphaFoldDB" id="A0A1A3C7X3"/>
<dbReference type="InterPro" id="IPR007795">
    <property type="entry name" value="T7SS_EccB"/>
</dbReference>
<evidence type="ECO:0000256" key="1">
    <source>
        <dbReference type="ARBA" id="ARBA00004377"/>
    </source>
</evidence>
<evidence type="ECO:0000256" key="11">
    <source>
        <dbReference type="ARBA" id="ARBA00023136"/>
    </source>
</evidence>
<comment type="subcellular location">
    <subcellularLocation>
        <location evidence="1">Cell inner membrane</location>
        <topology evidence="1">Single-pass membrane protein</topology>
    </subcellularLocation>
</comment>
<feature type="transmembrane region" description="Helical" evidence="13">
    <location>
        <begin position="44"/>
        <end position="64"/>
    </location>
</feature>
<dbReference type="STRING" id="1790.A5645_04760"/>
<dbReference type="EMBL" id="LZKQ01000167">
    <property type="protein sequence ID" value="OBI82457.1"/>
    <property type="molecule type" value="Genomic_DNA"/>
</dbReference>
<dbReference type="Proteomes" id="UP000093795">
    <property type="component" value="Unassembled WGS sequence"/>
</dbReference>
<keyword evidence="10 13" id="KW-1133">Transmembrane helix</keyword>
<dbReference type="InterPro" id="IPR044857">
    <property type="entry name" value="T7SS_EccB_R1"/>
</dbReference>
<dbReference type="Gene3D" id="2.40.50.910">
    <property type="entry name" value="Type VII secretion system EccB, repeat 3 domain"/>
    <property type="match status" value="1"/>
</dbReference>
<evidence type="ECO:0000256" key="2">
    <source>
        <dbReference type="ARBA" id="ARBA00008149"/>
    </source>
</evidence>
<sequence>MGLRLTTKVQVSGWRFLLRRVEHAIVRRDTRMFDDPLQFYSRSMSLGIALAVILLVGAGLLAYFKPQGKLGGTTLVTDRATNELYVIMSGQLHPVYNLTSARLVLGNPSNPSTVKSSELSKLPLGQTLGIPGAPYATPVSGGSSSIWTLCDTVERADTASPAIQTSVIAMPVQIDASVDPVRANEALLATYQGQQWIVTEKGRHTIDLNDRALTSAMGIPVTAKAVPISEGLFNALPSRGAWQLPPIPGAGSPNTVGLQDDLVIGSVFQIHTEKGPRYYVVLPDGIAMVNSTTAAALRATQSHGLVAPPAVLPNVVVQIPERVYPSPLPDEQLNILTRPDEPTLCWSWERAAGDQAPKTTVLSGRHLPIPASMMNAGIKQIQGSATIYIDGGKFVQLQSPDPRYGESMYYIDPEGVRYGVPNADSAKALGLSSPKTAPWEVIRLLVDGPVLSKDAAMLEHETLPSDPTPRKLPGGTPGAPQ</sequence>
<name>A0A1A3C7X3_MYCAS</name>
<dbReference type="GO" id="GO:0005886">
    <property type="term" value="C:plasma membrane"/>
    <property type="evidence" value="ECO:0007669"/>
    <property type="project" value="UniProtKB-SubCell"/>
</dbReference>
<dbReference type="GO" id="GO:0005576">
    <property type="term" value="C:extracellular region"/>
    <property type="evidence" value="ECO:0007669"/>
    <property type="project" value="TreeGrafter"/>
</dbReference>
<dbReference type="Gene3D" id="3.30.2390.20">
    <property type="entry name" value="Type VII secretion system EccB, repeat 1 domain"/>
    <property type="match status" value="1"/>
</dbReference>
<keyword evidence="5" id="KW-0997">Cell inner membrane</keyword>
<keyword evidence="11 13" id="KW-0472">Membrane</keyword>
<dbReference type="OrthoDB" id="3847604at2"/>
<dbReference type="FunFam" id="3.30.2390.20:FF:000001">
    <property type="entry name" value="ESX-1 secretion system ATPase EccB1"/>
    <property type="match status" value="1"/>
</dbReference>
<evidence type="ECO:0000256" key="13">
    <source>
        <dbReference type="SAM" id="Phobius"/>
    </source>
</evidence>
<evidence type="ECO:0000313" key="14">
    <source>
        <dbReference type="EMBL" id="OBI82457.1"/>
    </source>
</evidence>
<keyword evidence="3" id="KW-0813">Transport</keyword>
<reference evidence="14 15" key="1">
    <citation type="submission" date="2016-06" db="EMBL/GenBank/DDBJ databases">
        <authorList>
            <person name="Kjaerup R.B."/>
            <person name="Dalgaard T.S."/>
            <person name="Juul-Madsen H.R."/>
        </authorList>
    </citation>
    <scope>NUCLEOTIDE SEQUENCE [LARGE SCALE GENOMIC DNA]</scope>
    <source>
        <strain evidence="14 15">1081914.2</strain>
    </source>
</reference>